<dbReference type="InterPro" id="IPR041664">
    <property type="entry name" value="AAA_16"/>
</dbReference>
<keyword evidence="8" id="KW-1185">Reference proteome</keyword>
<evidence type="ECO:0000313" key="8">
    <source>
        <dbReference type="Proteomes" id="UP001597286"/>
    </source>
</evidence>
<dbReference type="Gene3D" id="3.40.50.300">
    <property type="entry name" value="P-loop containing nucleotide triphosphate hydrolases"/>
    <property type="match status" value="1"/>
</dbReference>
<name>A0ABW4P5I5_9NOCA</name>
<dbReference type="InterPro" id="IPR005158">
    <property type="entry name" value="BTAD"/>
</dbReference>
<dbReference type="SMART" id="SM00862">
    <property type="entry name" value="Trans_reg_C"/>
    <property type="match status" value="1"/>
</dbReference>
<evidence type="ECO:0000256" key="5">
    <source>
        <dbReference type="PROSITE-ProRule" id="PRU01091"/>
    </source>
</evidence>
<protein>
    <submittedName>
        <fullName evidence="7">BTAD domain-containing putative transcriptional regulator</fullName>
    </submittedName>
</protein>
<dbReference type="SUPFAM" id="SSF48452">
    <property type="entry name" value="TPR-like"/>
    <property type="match status" value="1"/>
</dbReference>
<dbReference type="Pfam" id="PF03704">
    <property type="entry name" value="BTAD"/>
    <property type="match status" value="1"/>
</dbReference>
<sequence>MTEMHAVPTAPTPVTAVHLSVLGPLAASVSGAPVTLGGPGARSVVARLASAAGRVVSTDLLIDDLWSGQPPPKALAALQVHVSNLRRLLEPARAPRTPASVIVSAPPGYALRLPVDAVDVWHFECLVTEGLRGSDPAARADLLSAALDLARGEPYHEFVDAEWARAESARLVQLRSTAVEAWAQANLELGRADVVVDALSRHTDQHPGREGGVRLHALALYRTGRQADALDVLRRTRTYLADELGVDPSPELRTLEHEILHQESTLTQPVPARRLTLVEDHPAAAPDVRWNDAPATGIDELLDEIRAIADRASESGLQVVWIGGDAGEGKTTVARAFADRAVSTGWRAARGHCPEVDGAPAGWPWVEALRELGEEVPAASTPFEIGQRVSGLLTRPGVRTVVVLDDVHRADEPSLQILRHVVAAGARLNTVLLCTFRPAEVGADLEATWAATAAVPGTRLVLRGLGREGAAAIARDTGLDDLDDALLTELIERTNGNPLFLREYTRLLASEGIDAFRSRVPDGVRDVLRRRISRLPERTVLELRRASVLGRESDLGTLAALGGTDDDALLDALEPALLAGIVTEPAPDRVRFSHDLVRATLYDELAPMRRRRLHSSALTALTIGGRGDVAALAHHAAAAATPATASVLLEHVLTGARDAESKAAHRDATALWRSAAALCAMAQDPDPQLTVGVLTAGVGAQARTGDVVGARALRTRAVRLARELDDPDALLRAVTSWTAPVVWTIQVDSVPDREMVDAIDDCLAHDDLTDGDRALLLTAKVFELEGHDDRGCLDAAVAARDAAVASGDVRVLLRALNAFGYVAFGPDLVAERGDNAAALLAAATEAGDGGFTSVAWFQRFLAATAVTDLAAAREHARKATELAAGHQLGQMLGALSVYEALTLLMAGRVEEGVAAYDRVSAAMAAQGVASAQWIGLIGWIGAGARSGDLAALVPVLEQLESVRPQSVRFPLVVALLDAGDDTRARELWSSSDPYGRDYYWLAMTTFRAHAAARLGDIAVARHLHEELSPFHGRIAGLDSGSFYAGPVDSALAALDDVLGDPEAAARHRTAASDLVTRVADELNAPPRPI</sequence>
<evidence type="ECO:0000256" key="2">
    <source>
        <dbReference type="ARBA" id="ARBA00023015"/>
    </source>
</evidence>
<proteinExistence type="inferred from homology"/>
<dbReference type="PROSITE" id="PS51755">
    <property type="entry name" value="OMPR_PHOB"/>
    <property type="match status" value="1"/>
</dbReference>
<dbReference type="SUPFAM" id="SSF52540">
    <property type="entry name" value="P-loop containing nucleoside triphosphate hydrolases"/>
    <property type="match status" value="1"/>
</dbReference>
<dbReference type="InterPro" id="IPR027417">
    <property type="entry name" value="P-loop_NTPase"/>
</dbReference>
<dbReference type="InterPro" id="IPR001867">
    <property type="entry name" value="OmpR/PhoB-type_DNA-bd"/>
</dbReference>
<accession>A0ABW4P5I5</accession>
<comment type="similarity">
    <text evidence="1">Belongs to the AfsR/DnrI/RedD regulatory family.</text>
</comment>
<dbReference type="InterPro" id="IPR011990">
    <property type="entry name" value="TPR-like_helical_dom_sf"/>
</dbReference>
<feature type="domain" description="OmpR/PhoB-type" evidence="6">
    <location>
        <begin position="9"/>
        <end position="113"/>
    </location>
</feature>
<dbReference type="RefSeq" id="WP_378486271.1">
    <property type="nucleotide sequence ID" value="NZ_JBHUFB010000012.1"/>
</dbReference>
<evidence type="ECO:0000256" key="3">
    <source>
        <dbReference type="ARBA" id="ARBA00023125"/>
    </source>
</evidence>
<dbReference type="InterPro" id="IPR051677">
    <property type="entry name" value="AfsR-DnrI-RedD_regulator"/>
</dbReference>
<dbReference type="PANTHER" id="PTHR35807">
    <property type="entry name" value="TRANSCRIPTIONAL REGULATOR REDD-RELATED"/>
    <property type="match status" value="1"/>
</dbReference>
<keyword evidence="2" id="KW-0805">Transcription regulation</keyword>
<dbReference type="CDD" id="cd15831">
    <property type="entry name" value="BTAD"/>
    <property type="match status" value="1"/>
</dbReference>
<evidence type="ECO:0000256" key="4">
    <source>
        <dbReference type="ARBA" id="ARBA00023163"/>
    </source>
</evidence>
<comment type="caution">
    <text evidence="7">The sequence shown here is derived from an EMBL/GenBank/DDBJ whole genome shotgun (WGS) entry which is preliminary data.</text>
</comment>
<dbReference type="Pfam" id="PF00486">
    <property type="entry name" value="Trans_reg_C"/>
    <property type="match status" value="1"/>
</dbReference>
<dbReference type="SUPFAM" id="SSF46894">
    <property type="entry name" value="C-terminal effector domain of the bipartite response regulators"/>
    <property type="match status" value="1"/>
</dbReference>
<dbReference type="SMART" id="SM01043">
    <property type="entry name" value="BTAD"/>
    <property type="match status" value="1"/>
</dbReference>
<organism evidence="7 8">
    <name type="scientific">Rhodococcus gannanensis</name>
    <dbReference type="NCBI Taxonomy" id="1960308"/>
    <lineage>
        <taxon>Bacteria</taxon>
        <taxon>Bacillati</taxon>
        <taxon>Actinomycetota</taxon>
        <taxon>Actinomycetes</taxon>
        <taxon>Mycobacteriales</taxon>
        <taxon>Nocardiaceae</taxon>
        <taxon>Rhodococcus</taxon>
    </lineage>
</organism>
<keyword evidence="4" id="KW-0804">Transcription</keyword>
<keyword evidence="3 5" id="KW-0238">DNA-binding</keyword>
<dbReference type="EMBL" id="JBHUFB010000012">
    <property type="protein sequence ID" value="MFD1813782.1"/>
    <property type="molecule type" value="Genomic_DNA"/>
</dbReference>
<dbReference type="PANTHER" id="PTHR35807:SF1">
    <property type="entry name" value="TRANSCRIPTIONAL REGULATOR REDD"/>
    <property type="match status" value="1"/>
</dbReference>
<evidence type="ECO:0000259" key="6">
    <source>
        <dbReference type="PROSITE" id="PS51755"/>
    </source>
</evidence>
<feature type="DNA-binding region" description="OmpR/PhoB-type" evidence="5">
    <location>
        <begin position="9"/>
        <end position="113"/>
    </location>
</feature>
<gene>
    <name evidence="7" type="ORF">ACFSJG_16300</name>
</gene>
<dbReference type="Gene3D" id="1.10.10.10">
    <property type="entry name" value="Winged helix-like DNA-binding domain superfamily/Winged helix DNA-binding domain"/>
    <property type="match status" value="1"/>
</dbReference>
<dbReference type="InterPro" id="IPR036388">
    <property type="entry name" value="WH-like_DNA-bd_sf"/>
</dbReference>
<evidence type="ECO:0000256" key="1">
    <source>
        <dbReference type="ARBA" id="ARBA00005820"/>
    </source>
</evidence>
<evidence type="ECO:0000313" key="7">
    <source>
        <dbReference type="EMBL" id="MFD1813782.1"/>
    </source>
</evidence>
<dbReference type="Gene3D" id="1.25.40.10">
    <property type="entry name" value="Tetratricopeptide repeat domain"/>
    <property type="match status" value="1"/>
</dbReference>
<dbReference type="Proteomes" id="UP001597286">
    <property type="component" value="Unassembled WGS sequence"/>
</dbReference>
<reference evidence="8" key="1">
    <citation type="journal article" date="2019" name="Int. J. Syst. Evol. Microbiol.">
        <title>The Global Catalogue of Microorganisms (GCM) 10K type strain sequencing project: providing services to taxonomists for standard genome sequencing and annotation.</title>
        <authorList>
            <consortium name="The Broad Institute Genomics Platform"/>
            <consortium name="The Broad Institute Genome Sequencing Center for Infectious Disease"/>
            <person name="Wu L."/>
            <person name="Ma J."/>
        </authorList>
    </citation>
    <scope>NUCLEOTIDE SEQUENCE [LARGE SCALE GENOMIC DNA]</scope>
    <source>
        <strain evidence="8">DT72</strain>
    </source>
</reference>
<dbReference type="InterPro" id="IPR016032">
    <property type="entry name" value="Sig_transdc_resp-reg_C-effctor"/>
</dbReference>
<dbReference type="Pfam" id="PF13191">
    <property type="entry name" value="AAA_16"/>
    <property type="match status" value="1"/>
</dbReference>